<name>A0A7R9YPR0_DIALT</name>
<dbReference type="SUPFAM" id="SSF52949">
    <property type="entry name" value="Macro domain-like"/>
    <property type="match status" value="1"/>
</dbReference>
<evidence type="ECO:0000313" key="2">
    <source>
        <dbReference type="EMBL" id="CAD8278464.1"/>
    </source>
</evidence>
<feature type="domain" description="Macro" evidence="1">
    <location>
        <begin position="1"/>
        <end position="195"/>
    </location>
</feature>
<dbReference type="PROSITE" id="PS51154">
    <property type="entry name" value="MACRO"/>
    <property type="match status" value="1"/>
</dbReference>
<dbReference type="InterPro" id="IPR002589">
    <property type="entry name" value="Macro_dom"/>
</dbReference>
<dbReference type="PANTHER" id="PTHR11106:SF27">
    <property type="entry name" value="MACRO DOMAIN-CONTAINING PROTEIN"/>
    <property type="match status" value="1"/>
</dbReference>
<dbReference type="EMBL" id="HBEB01019730">
    <property type="protein sequence ID" value="CAD8278464.1"/>
    <property type="molecule type" value="Transcribed_RNA"/>
</dbReference>
<dbReference type="Gene3D" id="3.40.220.10">
    <property type="entry name" value="Leucine Aminopeptidase, subunit E, domain 1"/>
    <property type="match status" value="1"/>
</dbReference>
<dbReference type="InterPro" id="IPR043472">
    <property type="entry name" value="Macro_dom-like"/>
</dbReference>
<sequence>MNRHFAMAVRIVHGCIARRRAEAIVTSANAHLAGEANPMHWQFAGRSSADGAIRAAAGPTLADAVQRISGLPLAPCAAVVTCAGALAADLVVHVLAPDRFYGARSASDDGSPARLLRACYASAVVAAEAAGARSIAMPAIGCGVRGWPLSLSAKCALEAFEGHIQEPANGLRHFEVVLLESSAHRVWASTLSVTAAATQNLAIIVDHAG</sequence>
<reference evidence="2" key="1">
    <citation type="submission" date="2021-01" db="EMBL/GenBank/DDBJ databases">
        <authorList>
            <person name="Corre E."/>
            <person name="Pelletier E."/>
            <person name="Niang G."/>
            <person name="Scheremetjew M."/>
            <person name="Finn R."/>
            <person name="Kale V."/>
            <person name="Holt S."/>
            <person name="Cochrane G."/>
            <person name="Meng A."/>
            <person name="Brown T."/>
            <person name="Cohen L."/>
        </authorList>
    </citation>
    <scope>NUCLEOTIDE SEQUENCE</scope>
    <source>
        <strain evidence="2">RCC1537</strain>
    </source>
</reference>
<evidence type="ECO:0000259" key="1">
    <source>
        <dbReference type="PROSITE" id="PS51154"/>
    </source>
</evidence>
<dbReference type="PANTHER" id="PTHR11106">
    <property type="entry name" value="GANGLIOSIDE INDUCED DIFFERENTIATION ASSOCIATED PROTEIN 2-RELATED"/>
    <property type="match status" value="1"/>
</dbReference>
<dbReference type="Pfam" id="PF01661">
    <property type="entry name" value="Macro"/>
    <property type="match status" value="1"/>
</dbReference>
<organism evidence="2">
    <name type="scientific">Diacronema lutheri</name>
    <name type="common">Unicellular marine alga</name>
    <name type="synonym">Monochrysis lutheri</name>
    <dbReference type="NCBI Taxonomy" id="2081491"/>
    <lineage>
        <taxon>Eukaryota</taxon>
        <taxon>Haptista</taxon>
        <taxon>Haptophyta</taxon>
        <taxon>Pavlovophyceae</taxon>
        <taxon>Pavlovales</taxon>
        <taxon>Pavlovaceae</taxon>
        <taxon>Diacronema</taxon>
    </lineage>
</organism>
<protein>
    <recommendedName>
        <fullName evidence="1">Macro domain-containing protein</fullName>
    </recommendedName>
</protein>
<accession>A0A7R9YPR0</accession>
<dbReference type="AlphaFoldDB" id="A0A7R9YPR0"/>
<gene>
    <name evidence="2" type="ORF">PLUT1463_LOCUS12781</name>
</gene>
<proteinExistence type="predicted"/>
<dbReference type="SMART" id="SM00506">
    <property type="entry name" value="A1pp"/>
    <property type="match status" value="1"/>
</dbReference>